<protein>
    <submittedName>
        <fullName evidence="2">Uncharacterized protein</fullName>
    </submittedName>
</protein>
<feature type="region of interest" description="Disordered" evidence="1">
    <location>
        <begin position="35"/>
        <end position="58"/>
    </location>
</feature>
<gene>
    <name evidence="2" type="ORF">RE6C_02483</name>
</gene>
<dbReference type="PATRIC" id="fig|1263867.3.peg.2645"/>
<reference evidence="2" key="2">
    <citation type="journal article" date="2013" name="Mar. Genomics">
        <title>Expression of sulfatases in Rhodopirellula baltica and the diversity of sulfatases in the genus Rhodopirellula.</title>
        <authorList>
            <person name="Wegner C.E."/>
            <person name="Richter-Heitmann T."/>
            <person name="Klindworth A."/>
            <person name="Klockow C."/>
            <person name="Richter M."/>
            <person name="Achstetter T."/>
            <person name="Glockner F.O."/>
            <person name="Harder J."/>
        </authorList>
    </citation>
    <scope>NUCLEOTIDE SEQUENCE [LARGE SCALE GENOMIC DNA]</scope>
    <source>
        <strain evidence="2">6C</strain>
    </source>
</reference>
<evidence type="ECO:0000256" key="1">
    <source>
        <dbReference type="SAM" id="MobiDB-lite"/>
    </source>
</evidence>
<sequence length="58" mass="6550">MFSHVRKSYRDGMFSEAALTTRSFDCGGLSREDPLQGVGMQFRTPVRPQNSLKTRLAD</sequence>
<accession>M2AI79</accession>
<dbReference type="Proteomes" id="UP000011529">
    <property type="component" value="Unassembled WGS sequence"/>
</dbReference>
<organism evidence="2 3">
    <name type="scientific">Rhodopirellula europaea 6C</name>
    <dbReference type="NCBI Taxonomy" id="1263867"/>
    <lineage>
        <taxon>Bacteria</taxon>
        <taxon>Pseudomonadati</taxon>
        <taxon>Planctomycetota</taxon>
        <taxon>Planctomycetia</taxon>
        <taxon>Pirellulales</taxon>
        <taxon>Pirellulaceae</taxon>
        <taxon>Rhodopirellula</taxon>
    </lineage>
</organism>
<reference evidence="2" key="1">
    <citation type="submission" date="2012-11" db="EMBL/GenBank/DDBJ databases">
        <title>Permanent draft genomes of Rhodopirellula europaea strain SH398 and 6C.</title>
        <authorList>
            <person name="Richter M."/>
            <person name="Richter-Heitmann T."/>
            <person name="Frank C."/>
            <person name="Harder J."/>
            <person name="Glockner F.O."/>
        </authorList>
    </citation>
    <scope>NUCLEOTIDE SEQUENCE</scope>
    <source>
        <strain evidence="2">6C</strain>
    </source>
</reference>
<dbReference type="AlphaFoldDB" id="M2AI79"/>
<evidence type="ECO:0000313" key="3">
    <source>
        <dbReference type="Proteomes" id="UP000011529"/>
    </source>
</evidence>
<keyword evidence="3" id="KW-1185">Reference proteome</keyword>
<dbReference type="EMBL" id="ANMO01000116">
    <property type="protein sequence ID" value="EMB16850.1"/>
    <property type="molecule type" value="Genomic_DNA"/>
</dbReference>
<comment type="caution">
    <text evidence="2">The sequence shown here is derived from an EMBL/GenBank/DDBJ whole genome shotgun (WGS) entry which is preliminary data.</text>
</comment>
<feature type="compositionally biased region" description="Polar residues" evidence="1">
    <location>
        <begin position="47"/>
        <end position="58"/>
    </location>
</feature>
<name>M2AI79_9BACT</name>
<proteinExistence type="predicted"/>
<evidence type="ECO:0000313" key="2">
    <source>
        <dbReference type="EMBL" id="EMB16850.1"/>
    </source>
</evidence>